<evidence type="ECO:0000256" key="4">
    <source>
        <dbReference type="ARBA" id="ARBA00022692"/>
    </source>
</evidence>
<feature type="transmembrane region" description="Helical" evidence="9">
    <location>
        <begin position="231"/>
        <end position="253"/>
    </location>
</feature>
<keyword evidence="11" id="KW-1185">Reference proteome</keyword>
<feature type="transmembrane region" description="Helical" evidence="9">
    <location>
        <begin position="143"/>
        <end position="165"/>
    </location>
</feature>
<dbReference type="GO" id="GO:0005886">
    <property type="term" value="C:plasma membrane"/>
    <property type="evidence" value="ECO:0007669"/>
    <property type="project" value="UniProtKB-SubCell"/>
</dbReference>
<dbReference type="Pfam" id="PF02653">
    <property type="entry name" value="BPD_transp_2"/>
    <property type="match status" value="1"/>
</dbReference>
<keyword evidence="6 9" id="KW-1133">Transmembrane helix</keyword>
<dbReference type="AlphaFoldDB" id="A0A2P7B6Y1"/>
<comment type="caution">
    <text evidence="10">The sequence shown here is derived from an EMBL/GenBank/DDBJ whole genome shotgun (WGS) entry which is preliminary data.</text>
</comment>
<evidence type="ECO:0000313" key="10">
    <source>
        <dbReference type="EMBL" id="PSH62180.1"/>
    </source>
</evidence>
<protein>
    <submittedName>
        <fullName evidence="10">Branched-chain amino acid ABC transporter permease</fullName>
    </submittedName>
</protein>
<keyword evidence="7 9" id="KW-0472">Membrane</keyword>
<evidence type="ECO:0000256" key="9">
    <source>
        <dbReference type="SAM" id="Phobius"/>
    </source>
</evidence>
<sequence>MIMVDMLSAILVSGIVLGSGYALMASGLSLVWTTLGIFNFAHGVLMTLGAYVAWTISSGGGLGLGLAAGVAVTVAALIGAGILIERVVVRPFYDHRDILLITVMTTLAAMIFLQNGIQLIWGARLKQLAPIVPGTVQLWRTTISAQETLMIVLAPIVLAALWLFLSRSRIGRGIKAVGQNADAARLIGIDVSRLFIITFALSALLAGLTGVLLGSVRLLTPEFGSEPLVKALIIVIFGGLGSLGGTIAAAYLLGIIEATLTFFIGIYWTPSMIFLLLIVVLLFRPQGLLGKVVR</sequence>
<feature type="transmembrane region" description="Helical" evidence="9">
    <location>
        <begin position="30"/>
        <end position="54"/>
    </location>
</feature>
<accession>A0A2P7B6Y1</accession>
<feature type="transmembrane region" description="Helical" evidence="9">
    <location>
        <begin position="66"/>
        <end position="86"/>
    </location>
</feature>
<dbReference type="PANTHER" id="PTHR11795:SF452">
    <property type="entry name" value="ABC TRANSPORTER PERMEASE PROTEIN"/>
    <property type="match status" value="1"/>
</dbReference>
<gene>
    <name evidence="10" type="ORF">CU103_20310</name>
</gene>
<dbReference type="Proteomes" id="UP000241764">
    <property type="component" value="Unassembled WGS sequence"/>
</dbReference>
<dbReference type="CDD" id="cd06582">
    <property type="entry name" value="TM_PBP1_LivH_like"/>
    <property type="match status" value="1"/>
</dbReference>
<dbReference type="InterPro" id="IPR052157">
    <property type="entry name" value="BCAA_transport_permease"/>
</dbReference>
<name>A0A2P7B6Y1_9HYPH</name>
<evidence type="ECO:0000313" key="11">
    <source>
        <dbReference type="Proteomes" id="UP000241764"/>
    </source>
</evidence>
<feature type="transmembrane region" description="Helical" evidence="9">
    <location>
        <begin position="6"/>
        <end position="23"/>
    </location>
</feature>
<comment type="subcellular location">
    <subcellularLocation>
        <location evidence="1">Cell membrane</location>
        <topology evidence="1">Multi-pass membrane protein</topology>
    </subcellularLocation>
</comment>
<dbReference type="PANTHER" id="PTHR11795">
    <property type="entry name" value="BRANCHED-CHAIN AMINO ACID TRANSPORT SYSTEM PERMEASE PROTEIN LIVH"/>
    <property type="match status" value="1"/>
</dbReference>
<dbReference type="GO" id="GO:0022857">
    <property type="term" value="F:transmembrane transporter activity"/>
    <property type="evidence" value="ECO:0007669"/>
    <property type="project" value="InterPro"/>
</dbReference>
<evidence type="ECO:0000256" key="2">
    <source>
        <dbReference type="ARBA" id="ARBA00022448"/>
    </source>
</evidence>
<keyword evidence="5" id="KW-0029">Amino-acid transport</keyword>
<feature type="transmembrane region" description="Helical" evidence="9">
    <location>
        <begin position="260"/>
        <end position="283"/>
    </location>
</feature>
<evidence type="ECO:0000256" key="5">
    <source>
        <dbReference type="ARBA" id="ARBA00022970"/>
    </source>
</evidence>
<evidence type="ECO:0000256" key="6">
    <source>
        <dbReference type="ARBA" id="ARBA00022989"/>
    </source>
</evidence>
<dbReference type="OrthoDB" id="9779023at2"/>
<evidence type="ECO:0000256" key="3">
    <source>
        <dbReference type="ARBA" id="ARBA00022475"/>
    </source>
</evidence>
<evidence type="ECO:0000256" key="7">
    <source>
        <dbReference type="ARBA" id="ARBA00023136"/>
    </source>
</evidence>
<feature type="transmembrane region" description="Helical" evidence="9">
    <location>
        <begin position="98"/>
        <end position="123"/>
    </location>
</feature>
<reference evidence="11" key="1">
    <citation type="submission" date="2017-11" db="EMBL/GenBank/DDBJ databases">
        <authorList>
            <person name="Kuznetsova I."/>
            <person name="Sazanova A."/>
            <person name="Chirak E."/>
            <person name="Safronova V."/>
            <person name="Willems A."/>
        </authorList>
    </citation>
    <scope>NUCLEOTIDE SEQUENCE [LARGE SCALE GENOMIC DNA]</scope>
    <source>
        <strain evidence="11">CCBAU 03422</strain>
    </source>
</reference>
<evidence type="ECO:0000256" key="8">
    <source>
        <dbReference type="ARBA" id="ARBA00037998"/>
    </source>
</evidence>
<comment type="similarity">
    <text evidence="8">Belongs to the binding-protein-dependent transport system permease family. LivHM subfamily.</text>
</comment>
<evidence type="ECO:0000256" key="1">
    <source>
        <dbReference type="ARBA" id="ARBA00004651"/>
    </source>
</evidence>
<feature type="transmembrane region" description="Helical" evidence="9">
    <location>
        <begin position="194"/>
        <end position="219"/>
    </location>
</feature>
<keyword evidence="4 9" id="KW-0812">Transmembrane</keyword>
<keyword evidence="3" id="KW-1003">Cell membrane</keyword>
<dbReference type="EMBL" id="PGGM01000010">
    <property type="protein sequence ID" value="PSH62180.1"/>
    <property type="molecule type" value="Genomic_DNA"/>
</dbReference>
<dbReference type="InterPro" id="IPR001851">
    <property type="entry name" value="ABC_transp_permease"/>
</dbReference>
<dbReference type="GO" id="GO:0006865">
    <property type="term" value="P:amino acid transport"/>
    <property type="evidence" value="ECO:0007669"/>
    <property type="project" value="UniProtKB-KW"/>
</dbReference>
<keyword evidence="2" id="KW-0813">Transport</keyword>
<proteinExistence type="inferred from homology"/>
<organism evidence="10 11">
    <name type="scientific">Phyllobacterium sophorae</name>
    <dbReference type="NCBI Taxonomy" id="1520277"/>
    <lineage>
        <taxon>Bacteria</taxon>
        <taxon>Pseudomonadati</taxon>
        <taxon>Pseudomonadota</taxon>
        <taxon>Alphaproteobacteria</taxon>
        <taxon>Hyphomicrobiales</taxon>
        <taxon>Phyllobacteriaceae</taxon>
        <taxon>Phyllobacterium</taxon>
    </lineage>
</organism>